<dbReference type="GO" id="GO:0000132">
    <property type="term" value="P:establishment of mitotic spindle orientation"/>
    <property type="evidence" value="ECO:0007669"/>
    <property type="project" value="UniProtKB-ARBA"/>
</dbReference>
<dbReference type="EMBL" id="UYRR01034763">
    <property type="protein sequence ID" value="VDK62157.1"/>
    <property type="molecule type" value="Genomic_DNA"/>
</dbReference>
<dbReference type="GO" id="GO:0048598">
    <property type="term" value="P:embryonic morphogenesis"/>
    <property type="evidence" value="ECO:0007669"/>
    <property type="project" value="UniProtKB-ARBA"/>
</dbReference>
<dbReference type="InterPro" id="IPR015506">
    <property type="entry name" value="Dsh/Dvl-rel"/>
</dbReference>
<evidence type="ECO:0000256" key="7">
    <source>
        <dbReference type="ARBA" id="ARBA00023136"/>
    </source>
</evidence>
<dbReference type="GO" id="GO:0048468">
    <property type="term" value="P:cell development"/>
    <property type="evidence" value="ECO:0007669"/>
    <property type="project" value="UniProtKB-ARBA"/>
</dbReference>
<evidence type="ECO:0000256" key="6">
    <source>
        <dbReference type="ARBA" id="ARBA00022687"/>
    </source>
</evidence>
<sequence length="429" mass="46898">MATVSMILITLIGVLITVDSIDRAENPGWELSFISKGLTSLFSVQNTLKPLKPFSMDETSSMFDGGGTTGDQSIGPLHLRQRVPVQIGHQPGADFEAGGIYAAERHELMYGVPGPKAVDTNSKLRGAGGTQPIAPPKLAFMNAEDVARRRENEENEQLVDSLNVNMDPVIILKYMARPESGLQIKNRKWLKIPVPMSFIGRELVDWLLDHVHGLYDRKAARTFASKLLADGHIRHVVNKLTFTEKCYYVFDDSILCSMRPPVTITTNIIGNHSDSSASNPTTKTGADAATTEVTYVGSPAPPHQAQKRLLAVTQNVIGCIGNSNSNASGNSSSNNNNNNNQALQKQFLTPLSNNNNMNMATGIDQTWPLSPIAACGQTGQSSGQRRDDRDSPVVSCSVFWSFHPFAEPVNVNFRCNYLHDHFNCVMITS</sequence>
<organism evidence="12">
    <name type="scientific">Anisakis simplex</name>
    <name type="common">Herring worm</name>
    <dbReference type="NCBI Taxonomy" id="6269"/>
    <lineage>
        <taxon>Eukaryota</taxon>
        <taxon>Metazoa</taxon>
        <taxon>Ecdysozoa</taxon>
        <taxon>Nematoda</taxon>
        <taxon>Chromadorea</taxon>
        <taxon>Rhabditida</taxon>
        <taxon>Spirurina</taxon>
        <taxon>Ascaridomorpha</taxon>
        <taxon>Ascaridoidea</taxon>
        <taxon>Anisakidae</taxon>
        <taxon>Anisakis</taxon>
        <taxon>Anisakis simplex complex</taxon>
    </lineage>
</organism>
<evidence type="ECO:0000256" key="8">
    <source>
        <dbReference type="SAM" id="SignalP"/>
    </source>
</evidence>
<proteinExistence type="inferred from homology"/>
<reference evidence="12" key="1">
    <citation type="submission" date="2017-02" db="UniProtKB">
        <authorList>
            <consortium name="WormBaseParasite"/>
        </authorList>
    </citation>
    <scope>IDENTIFICATION</scope>
</reference>
<dbReference type="GO" id="GO:0005938">
    <property type="term" value="C:cell cortex"/>
    <property type="evidence" value="ECO:0007669"/>
    <property type="project" value="UniProtKB-ARBA"/>
</dbReference>
<evidence type="ECO:0000256" key="3">
    <source>
        <dbReference type="ARBA" id="ARBA00008735"/>
    </source>
</evidence>
<dbReference type="GO" id="GO:0005829">
    <property type="term" value="C:cytosol"/>
    <property type="evidence" value="ECO:0007669"/>
    <property type="project" value="TreeGrafter"/>
</dbReference>
<dbReference type="Gene3D" id="1.10.10.10">
    <property type="entry name" value="Winged helix-like DNA-binding domain superfamily/Winged helix DNA-binding domain"/>
    <property type="match status" value="1"/>
</dbReference>
<evidence type="ECO:0000259" key="9">
    <source>
        <dbReference type="PROSITE" id="PS50186"/>
    </source>
</evidence>
<dbReference type="GO" id="GO:0005109">
    <property type="term" value="F:frizzled binding"/>
    <property type="evidence" value="ECO:0007669"/>
    <property type="project" value="TreeGrafter"/>
</dbReference>
<dbReference type="Pfam" id="PF00610">
    <property type="entry name" value="DEP"/>
    <property type="match status" value="1"/>
</dbReference>
<comment type="similarity">
    <text evidence="3">Belongs to the DSH family.</text>
</comment>
<keyword evidence="11" id="KW-1185">Reference proteome</keyword>
<dbReference type="GO" id="GO:0060070">
    <property type="term" value="P:canonical Wnt signaling pathway"/>
    <property type="evidence" value="ECO:0007669"/>
    <property type="project" value="TreeGrafter"/>
</dbReference>
<accession>A0A0M3KC32</accession>
<comment type="subcellular location">
    <subcellularLocation>
        <location evidence="2">Cytoplasm</location>
    </subcellularLocation>
    <subcellularLocation>
        <location evidence="1">Membrane</location>
    </subcellularLocation>
</comment>
<dbReference type="AlphaFoldDB" id="A0A0M3KC32"/>
<keyword evidence="4" id="KW-0217">Developmental protein</keyword>
<evidence type="ECO:0000313" key="10">
    <source>
        <dbReference type="EMBL" id="VDK62157.1"/>
    </source>
</evidence>
<dbReference type="GO" id="GO:0016020">
    <property type="term" value="C:membrane"/>
    <property type="evidence" value="ECO:0007669"/>
    <property type="project" value="UniProtKB-SubCell"/>
</dbReference>
<evidence type="ECO:0000313" key="11">
    <source>
        <dbReference type="Proteomes" id="UP000267096"/>
    </source>
</evidence>
<dbReference type="WBParaSite" id="ASIM_0001853101-mRNA-1">
    <property type="protein sequence ID" value="ASIM_0001853101-mRNA-1"/>
    <property type="gene ID" value="ASIM_0001853101"/>
</dbReference>
<dbReference type="GO" id="GO:0035591">
    <property type="term" value="F:signaling adaptor activity"/>
    <property type="evidence" value="ECO:0007669"/>
    <property type="project" value="UniProtKB-ARBA"/>
</dbReference>
<protein>
    <submittedName>
        <fullName evidence="12">Segment polarity protein dishevelled (inferred by orthology to a D. melanogaster protein)</fullName>
    </submittedName>
</protein>
<name>A0A0M3KC32_ANISI</name>
<feature type="signal peptide" evidence="8">
    <location>
        <begin position="1"/>
        <end position="20"/>
    </location>
</feature>
<dbReference type="Proteomes" id="UP000267096">
    <property type="component" value="Unassembled WGS sequence"/>
</dbReference>
<reference evidence="10 11" key="2">
    <citation type="submission" date="2018-11" db="EMBL/GenBank/DDBJ databases">
        <authorList>
            <consortium name="Pathogen Informatics"/>
        </authorList>
    </citation>
    <scope>NUCLEOTIDE SEQUENCE [LARGE SCALE GENOMIC DNA]</scope>
</reference>
<dbReference type="FunFam" id="1.10.10.10:FF:000400">
    <property type="entry name" value="DiSHevelled related"/>
    <property type="match status" value="1"/>
</dbReference>
<dbReference type="GO" id="GO:0048699">
    <property type="term" value="P:generation of neurons"/>
    <property type="evidence" value="ECO:0007669"/>
    <property type="project" value="UniProtKB-ARBA"/>
</dbReference>
<dbReference type="InterPro" id="IPR036388">
    <property type="entry name" value="WH-like_DNA-bd_sf"/>
</dbReference>
<dbReference type="GO" id="GO:0035556">
    <property type="term" value="P:intracellular signal transduction"/>
    <property type="evidence" value="ECO:0007669"/>
    <property type="project" value="InterPro"/>
</dbReference>
<keyword evidence="8" id="KW-0732">Signal</keyword>
<dbReference type="GO" id="GO:0003002">
    <property type="term" value="P:regionalization"/>
    <property type="evidence" value="ECO:0007669"/>
    <property type="project" value="UniProtKB-ARBA"/>
</dbReference>
<evidence type="ECO:0000256" key="4">
    <source>
        <dbReference type="ARBA" id="ARBA00022473"/>
    </source>
</evidence>
<evidence type="ECO:0000256" key="5">
    <source>
        <dbReference type="ARBA" id="ARBA00022490"/>
    </source>
</evidence>
<evidence type="ECO:0000313" key="12">
    <source>
        <dbReference type="WBParaSite" id="ASIM_0001853101-mRNA-1"/>
    </source>
</evidence>
<evidence type="ECO:0000256" key="2">
    <source>
        <dbReference type="ARBA" id="ARBA00004496"/>
    </source>
</evidence>
<feature type="domain" description="DEP" evidence="9">
    <location>
        <begin position="178"/>
        <end position="252"/>
    </location>
</feature>
<dbReference type="CDD" id="cd04438">
    <property type="entry name" value="DEP_dishevelled"/>
    <property type="match status" value="1"/>
</dbReference>
<dbReference type="PANTHER" id="PTHR10878">
    <property type="entry name" value="SEGMENT POLARITY PROTEIN DISHEVELLED"/>
    <property type="match status" value="1"/>
</dbReference>
<keyword evidence="7" id="KW-0472">Membrane</keyword>
<dbReference type="InterPro" id="IPR000591">
    <property type="entry name" value="DEP_dom"/>
</dbReference>
<keyword evidence="6" id="KW-0879">Wnt signaling pathway</keyword>
<dbReference type="GO" id="GO:0016477">
    <property type="term" value="P:cell migration"/>
    <property type="evidence" value="ECO:0007669"/>
    <property type="project" value="UniProtKB-ARBA"/>
</dbReference>
<dbReference type="OrthoDB" id="10031689at2759"/>
<dbReference type="GO" id="GO:0048646">
    <property type="term" value="P:anatomical structure formation involved in morphogenesis"/>
    <property type="evidence" value="ECO:0007669"/>
    <property type="project" value="UniProtKB-ARBA"/>
</dbReference>
<dbReference type="GO" id="GO:0048730">
    <property type="term" value="P:epidermis morphogenesis"/>
    <property type="evidence" value="ECO:0007669"/>
    <property type="project" value="UniProtKB-ARBA"/>
</dbReference>
<dbReference type="PROSITE" id="PS50186">
    <property type="entry name" value="DEP"/>
    <property type="match status" value="1"/>
</dbReference>
<dbReference type="SUPFAM" id="SSF46785">
    <property type="entry name" value="Winged helix' DNA-binding domain"/>
    <property type="match status" value="1"/>
</dbReference>
<dbReference type="InterPro" id="IPR036390">
    <property type="entry name" value="WH_DNA-bd_sf"/>
</dbReference>
<dbReference type="GO" id="GO:0009887">
    <property type="term" value="P:animal organ morphogenesis"/>
    <property type="evidence" value="ECO:0007669"/>
    <property type="project" value="UniProtKB-ARBA"/>
</dbReference>
<evidence type="ECO:0000256" key="1">
    <source>
        <dbReference type="ARBA" id="ARBA00004370"/>
    </source>
</evidence>
<dbReference type="SMART" id="SM00049">
    <property type="entry name" value="DEP"/>
    <property type="match status" value="1"/>
</dbReference>
<keyword evidence="5" id="KW-0963">Cytoplasm</keyword>
<feature type="chain" id="PRO_5043121370" evidence="8">
    <location>
        <begin position="21"/>
        <end position="429"/>
    </location>
</feature>
<dbReference type="PANTHER" id="PTHR10878:SF24">
    <property type="entry name" value="SEGMENT POLARITY PROTEIN DISHEVELLED HOMOLOG MIG-5"/>
    <property type="match status" value="1"/>
</dbReference>
<gene>
    <name evidence="10" type="ORF">ASIM_LOCUS17930</name>
</gene>